<comment type="caution">
    <text evidence="2">The sequence shown here is derived from an EMBL/GenBank/DDBJ whole genome shotgun (WGS) entry which is preliminary data.</text>
</comment>
<dbReference type="AlphaFoldDB" id="X6MM21"/>
<gene>
    <name evidence="2" type="ORF">RFI_22662</name>
</gene>
<feature type="non-terminal residue" evidence="2">
    <location>
        <position position="1"/>
    </location>
</feature>
<evidence type="ECO:0000256" key="1">
    <source>
        <dbReference type="SAM" id="Phobius"/>
    </source>
</evidence>
<evidence type="ECO:0000313" key="2">
    <source>
        <dbReference type="EMBL" id="ETO14706.1"/>
    </source>
</evidence>
<dbReference type="Proteomes" id="UP000023152">
    <property type="component" value="Unassembled WGS sequence"/>
</dbReference>
<keyword evidence="1" id="KW-0812">Transmembrane</keyword>
<keyword evidence="3" id="KW-1185">Reference proteome</keyword>
<feature type="transmembrane region" description="Helical" evidence="1">
    <location>
        <begin position="115"/>
        <end position="135"/>
    </location>
</feature>
<keyword evidence="1" id="KW-0472">Membrane</keyword>
<accession>X6MM21</accession>
<organism evidence="2 3">
    <name type="scientific">Reticulomyxa filosa</name>
    <dbReference type="NCBI Taxonomy" id="46433"/>
    <lineage>
        <taxon>Eukaryota</taxon>
        <taxon>Sar</taxon>
        <taxon>Rhizaria</taxon>
        <taxon>Retaria</taxon>
        <taxon>Foraminifera</taxon>
        <taxon>Monothalamids</taxon>
        <taxon>Reticulomyxidae</taxon>
        <taxon>Reticulomyxa</taxon>
    </lineage>
</organism>
<evidence type="ECO:0000313" key="3">
    <source>
        <dbReference type="Proteomes" id="UP000023152"/>
    </source>
</evidence>
<proteinExistence type="predicted"/>
<keyword evidence="1" id="KW-1133">Transmembrane helix</keyword>
<feature type="transmembrane region" description="Helical" evidence="1">
    <location>
        <begin position="41"/>
        <end position="61"/>
    </location>
</feature>
<dbReference type="EMBL" id="ASPP01019843">
    <property type="protein sequence ID" value="ETO14706.1"/>
    <property type="molecule type" value="Genomic_DNA"/>
</dbReference>
<reference evidence="2 3" key="1">
    <citation type="journal article" date="2013" name="Curr. Biol.">
        <title>The Genome of the Foraminiferan Reticulomyxa filosa.</title>
        <authorList>
            <person name="Glockner G."/>
            <person name="Hulsmann N."/>
            <person name="Schleicher M."/>
            <person name="Noegel A.A."/>
            <person name="Eichinger L."/>
            <person name="Gallinger C."/>
            <person name="Pawlowski J."/>
            <person name="Sierra R."/>
            <person name="Euteneuer U."/>
            <person name="Pillet L."/>
            <person name="Moustafa A."/>
            <person name="Platzer M."/>
            <person name="Groth M."/>
            <person name="Szafranski K."/>
            <person name="Schliwa M."/>
        </authorList>
    </citation>
    <scope>NUCLEOTIDE SEQUENCE [LARGE SCALE GENOMIC DNA]</scope>
</reference>
<sequence>FIIDMWLCDDMTLYCYDLCKISNDEDSDDDEQKMQKPFISFFMFSSFLLFMLILEEMTFIFDGIVKDKCYWISWLVSSCGSARLKDIELLLVSKYIYIDKDLTDNEVVKKKVLSVFFKLFYLFTCCSLISCLMSLHKLNFKLLYFIFFLAKKKRQNSTNLMKMQELSLYMLKITKIQAESYMQCNQNH</sequence>
<protein>
    <submittedName>
        <fullName evidence="2">Uncharacterized protein</fullName>
    </submittedName>
</protein>
<name>X6MM21_RETFI</name>